<evidence type="ECO:0000313" key="4">
    <source>
        <dbReference type="Proteomes" id="UP000201102"/>
    </source>
</evidence>
<keyword evidence="1" id="KW-0175">Coiled coil</keyword>
<evidence type="ECO:0000256" key="2">
    <source>
        <dbReference type="SAM" id="MobiDB-lite"/>
    </source>
</evidence>
<protein>
    <submittedName>
        <fullName evidence="3">Putative translational transactivator</fullName>
    </submittedName>
</protein>
<sequence length="409" mass="47315">MEHLRKWRVELEAEILDIHSQIDQLKEKLHNKQQEIESVEKMIEQRSSSSTVQPPKTTTTTRRIQTFTTLRGNAPFTPAPTKPKEDPLSFKDMLKELRPKKDLGPVQLKPNYGKQPTKMFEKPKAALTWLTYHKTIQNIPIPKKGIYHAGSPRTGPKFVITHEADLYEAELFWYSGLVCQMYIRNVEQFKIFPVPLRRTLENFTRKRSRGRELFLFCISTNPVFEEQRDPEHIPEVLVPSLQYVEIGINGKPYLQETETPDFDELGSYVNNLIWMIKKSSSFEELQICFADPTTLVVMRRFGEESARDDQFVYHWVEKLLNLKMNYNPRIRKMLCEEITKEYGSKHKCDNCFPIVTAAQGDKAQGDKEEASASSTTSTTSSGSIIESTKEGILRDETSTQKGKEKEDKE</sequence>
<dbReference type="RefSeq" id="YP_009254009.1">
    <property type="nucleotide sequence ID" value="NC_030205.1"/>
</dbReference>
<dbReference type="KEGG" id="vg:27912024"/>
<feature type="region of interest" description="Disordered" evidence="2">
    <location>
        <begin position="362"/>
        <end position="409"/>
    </location>
</feature>
<organism evidence="3 4">
    <name type="scientific">Water chestnut soymovirus 1</name>
    <dbReference type="NCBI Taxonomy" id="1848040"/>
    <lineage>
        <taxon>Viruses</taxon>
        <taxon>Riboviria</taxon>
        <taxon>Pararnavirae</taxon>
        <taxon>Artverviricota</taxon>
        <taxon>Revtraviricetes</taxon>
        <taxon>Ortervirales</taxon>
        <taxon>Caulimoviridae</taxon>
        <taxon>Soymovirus</taxon>
        <taxon>Soymovirus eleocharis</taxon>
    </lineage>
</organism>
<dbReference type="EMBL" id="KU365408">
    <property type="protein sequence ID" value="AND65753.1"/>
    <property type="molecule type" value="Genomic_DNA"/>
</dbReference>
<gene>
    <name evidence="3" type="ORF">WCSV-1gp6</name>
</gene>
<accession>A0A172PC80</accession>
<feature type="compositionally biased region" description="Low complexity" evidence="2">
    <location>
        <begin position="371"/>
        <end position="386"/>
    </location>
</feature>
<dbReference type="GeneID" id="27912024"/>
<feature type="compositionally biased region" description="Basic and acidic residues" evidence="2">
    <location>
        <begin position="387"/>
        <end position="409"/>
    </location>
</feature>
<reference evidence="3 4" key="1">
    <citation type="submission" date="2015-12" db="EMBL/GenBank/DDBJ databases">
        <title>Water chestnut soymovirus-1 exists as an endogenous plant pararetroviral sequence in water chestnut.</title>
        <authorList>
            <person name="Zhang F.P."/>
            <person name="Wang L.P."/>
            <person name="Hong N."/>
            <person name="Wang G.P."/>
        </authorList>
    </citation>
    <scope>NUCLEOTIDE SEQUENCE [LARGE SCALE GENOMIC DNA]</scope>
    <source>
        <strain evidence="3">TuanFeng</strain>
    </source>
</reference>
<evidence type="ECO:0000256" key="1">
    <source>
        <dbReference type="SAM" id="Coils"/>
    </source>
</evidence>
<name>A0A172PC80_9VIRU</name>
<feature type="coiled-coil region" evidence="1">
    <location>
        <begin position="8"/>
        <end position="42"/>
    </location>
</feature>
<dbReference type="Proteomes" id="UP000201102">
    <property type="component" value="Genome"/>
</dbReference>
<keyword evidence="4" id="KW-1185">Reference proteome</keyword>
<evidence type="ECO:0000313" key="3">
    <source>
        <dbReference type="EMBL" id="AND65753.1"/>
    </source>
</evidence>
<proteinExistence type="predicted"/>